<dbReference type="PANTHER" id="PTHR10638:SF86">
    <property type="entry name" value="COPPER AMINE OXIDASE 1-RELATED"/>
    <property type="match status" value="1"/>
</dbReference>
<dbReference type="eggNOG" id="KOG1186">
    <property type="taxonomic scope" value="Eukaryota"/>
</dbReference>
<keyword evidence="3" id="KW-0560">Oxidoreductase</keyword>
<protein>
    <recommendedName>
        <fullName evidence="3">Amine oxidase</fullName>
        <ecNumber evidence="3">1.4.3.-</ecNumber>
    </recommendedName>
</protein>
<keyword evidence="3" id="KW-0186">Copper</keyword>
<dbReference type="GO" id="GO:0005507">
    <property type="term" value="F:copper ion binding"/>
    <property type="evidence" value="ECO:0007669"/>
    <property type="project" value="InterPro"/>
</dbReference>
<comment type="subunit">
    <text evidence="2">Homodimer.</text>
</comment>
<name>A1C5J7_ASPCL</name>
<evidence type="ECO:0000259" key="5">
    <source>
        <dbReference type="Pfam" id="PF01179"/>
    </source>
</evidence>
<evidence type="ECO:0000256" key="3">
    <source>
        <dbReference type="RuleBase" id="RU000672"/>
    </source>
</evidence>
<dbReference type="EMBL" id="DS027004">
    <property type="protein sequence ID" value="EAW14965.1"/>
    <property type="molecule type" value="Genomic_DNA"/>
</dbReference>
<feature type="domain" description="Copper amine oxidase catalytic" evidence="5">
    <location>
        <begin position="39"/>
        <end position="178"/>
    </location>
</feature>
<dbReference type="Gene3D" id="2.70.98.20">
    <property type="entry name" value="Copper amine oxidase, catalytic domain"/>
    <property type="match status" value="1"/>
</dbReference>
<keyword evidence="3" id="KW-0479">Metal-binding</keyword>
<feature type="compositionally biased region" description="Polar residues" evidence="4">
    <location>
        <begin position="156"/>
        <end position="165"/>
    </location>
</feature>
<gene>
    <name evidence="6" type="ORF">ACLA_003780</name>
</gene>
<dbReference type="HOGENOM" id="CLU_1266613_0_0_1"/>
<feature type="region of interest" description="Disordered" evidence="4">
    <location>
        <begin position="150"/>
        <end position="218"/>
    </location>
</feature>
<dbReference type="InterPro" id="IPR000269">
    <property type="entry name" value="Cu_amine_oxidase"/>
</dbReference>
<comment type="cofactor">
    <cofactor evidence="3">
        <name>Cu cation</name>
        <dbReference type="ChEBI" id="CHEBI:23378"/>
    </cofactor>
    <text evidence="3">Contains 1 topaquinone per subunit.</text>
</comment>
<proteinExistence type="inferred from homology"/>
<dbReference type="OrthoDB" id="3198058at2759"/>
<dbReference type="GO" id="GO:0009308">
    <property type="term" value="P:amine metabolic process"/>
    <property type="evidence" value="ECO:0007669"/>
    <property type="project" value="UniProtKB-UniRule"/>
</dbReference>
<feature type="compositionally biased region" description="Low complexity" evidence="4">
    <location>
        <begin position="182"/>
        <end position="196"/>
    </location>
</feature>
<dbReference type="STRING" id="344612.A1C5J7"/>
<evidence type="ECO:0000256" key="2">
    <source>
        <dbReference type="ARBA" id="ARBA00011738"/>
    </source>
</evidence>
<dbReference type="Pfam" id="PF01179">
    <property type="entry name" value="Cu_amine_oxid"/>
    <property type="match status" value="1"/>
</dbReference>
<dbReference type="GO" id="GO:0008131">
    <property type="term" value="F:primary methylamine oxidase activity"/>
    <property type="evidence" value="ECO:0007669"/>
    <property type="project" value="InterPro"/>
</dbReference>
<accession>A1C5J7</accession>
<evidence type="ECO:0000256" key="1">
    <source>
        <dbReference type="ARBA" id="ARBA00001935"/>
    </source>
</evidence>
<dbReference type="InterPro" id="IPR015798">
    <property type="entry name" value="Cu_amine_oxidase_C"/>
</dbReference>
<dbReference type="Proteomes" id="UP000006701">
    <property type="component" value="Unassembled WGS sequence"/>
</dbReference>
<organism evidence="6 7">
    <name type="scientific">Aspergillus clavatus (strain ATCC 1007 / CBS 513.65 / DSM 816 / NCTC 3887 / NRRL 1 / QM 1276 / 107)</name>
    <dbReference type="NCBI Taxonomy" id="344612"/>
    <lineage>
        <taxon>Eukaryota</taxon>
        <taxon>Fungi</taxon>
        <taxon>Dikarya</taxon>
        <taxon>Ascomycota</taxon>
        <taxon>Pezizomycotina</taxon>
        <taxon>Eurotiomycetes</taxon>
        <taxon>Eurotiomycetidae</taxon>
        <taxon>Eurotiales</taxon>
        <taxon>Aspergillaceae</taxon>
        <taxon>Aspergillus</taxon>
        <taxon>Aspergillus subgen. Fumigati</taxon>
    </lineage>
</organism>
<keyword evidence="7" id="KW-1185">Reference proteome</keyword>
<dbReference type="AlphaFoldDB" id="A1C5J7"/>
<dbReference type="KEGG" id="act:ACLA_003780"/>
<dbReference type="GO" id="GO:0048038">
    <property type="term" value="F:quinone binding"/>
    <property type="evidence" value="ECO:0007669"/>
    <property type="project" value="InterPro"/>
</dbReference>
<evidence type="ECO:0000313" key="6">
    <source>
        <dbReference type="EMBL" id="EAW14965.1"/>
    </source>
</evidence>
<keyword evidence="3" id="KW-0801">TPQ</keyword>
<evidence type="ECO:0000256" key="4">
    <source>
        <dbReference type="SAM" id="MobiDB-lite"/>
    </source>
</evidence>
<comment type="PTM">
    <text evidence="3">Topaquinone (TPQ) is generated by copper-dependent autoxidation of a specific tyrosyl residue.</text>
</comment>
<feature type="region of interest" description="Disordered" evidence="4">
    <location>
        <begin position="69"/>
        <end position="88"/>
    </location>
</feature>
<reference evidence="6 7" key="1">
    <citation type="journal article" date="2008" name="PLoS Genet.">
        <title>Genomic islands in the pathogenic filamentous fungus Aspergillus fumigatus.</title>
        <authorList>
            <person name="Fedorova N.D."/>
            <person name="Khaldi N."/>
            <person name="Joardar V.S."/>
            <person name="Maiti R."/>
            <person name="Amedeo P."/>
            <person name="Anderson M.J."/>
            <person name="Crabtree J."/>
            <person name="Silva J.C."/>
            <person name="Badger J.H."/>
            <person name="Albarraq A."/>
            <person name="Angiuoli S."/>
            <person name="Bussey H."/>
            <person name="Bowyer P."/>
            <person name="Cotty P.J."/>
            <person name="Dyer P.S."/>
            <person name="Egan A."/>
            <person name="Galens K."/>
            <person name="Fraser-Liggett C.M."/>
            <person name="Haas B.J."/>
            <person name="Inman J.M."/>
            <person name="Kent R."/>
            <person name="Lemieux S."/>
            <person name="Malavazi I."/>
            <person name="Orvis J."/>
            <person name="Roemer T."/>
            <person name="Ronning C.M."/>
            <person name="Sundaram J.P."/>
            <person name="Sutton G."/>
            <person name="Turner G."/>
            <person name="Venter J.C."/>
            <person name="White O.R."/>
            <person name="Whitty B.R."/>
            <person name="Youngman P."/>
            <person name="Wolfe K.H."/>
            <person name="Goldman G.H."/>
            <person name="Wortman J.R."/>
            <person name="Jiang B."/>
            <person name="Denning D.W."/>
            <person name="Nierman W.C."/>
        </authorList>
    </citation>
    <scope>NUCLEOTIDE SEQUENCE [LARGE SCALE GENOMIC DNA]</scope>
    <source>
        <strain evidence="7">ATCC 1007 / CBS 513.65 / DSM 816 / NCTC 3887 / NRRL 1</strain>
    </source>
</reference>
<dbReference type="RefSeq" id="XP_001276391.1">
    <property type="nucleotide sequence ID" value="XM_001276390.1"/>
</dbReference>
<comment type="similarity">
    <text evidence="3">Belongs to the copper/topaquinone oxidase family.</text>
</comment>
<dbReference type="GeneID" id="4708446"/>
<evidence type="ECO:0000313" key="7">
    <source>
        <dbReference type="Proteomes" id="UP000006701"/>
    </source>
</evidence>
<dbReference type="EC" id="1.4.3.-" evidence="3"/>
<dbReference type="SUPFAM" id="SSF49998">
    <property type="entry name" value="Amine oxidase catalytic domain"/>
    <property type="match status" value="1"/>
</dbReference>
<dbReference type="InterPro" id="IPR036460">
    <property type="entry name" value="Cu_amine_oxidase_C_sf"/>
</dbReference>
<dbReference type="VEuPathDB" id="FungiDB:ACLA_003780"/>
<dbReference type="PANTHER" id="PTHR10638">
    <property type="entry name" value="COPPER AMINE OXIDASE"/>
    <property type="match status" value="1"/>
</dbReference>
<sequence length="218" mass="23551">MADQIEGEHSQWQMHAVKLQGFLSGRCSIPEPACPSEERGGHPVVANGLGINEEDNGLAVQTYRLPRQNGHHCARPQAWPSRRSSRPPNSEYAFYHTFTLDGTYQLKVKLTGMLNTYCLHPSEQATPLSAEVAKGIDAQNHQRIFSLHVNPEIDGPNNTVMQSDATPSPLETTPSDPPPTPTATASTPARDASAPPFRAPPTTAMRPGADGTSLTRPA</sequence>
<comment type="cofactor">
    <cofactor evidence="1">
        <name>Cu cation</name>
        <dbReference type="ChEBI" id="CHEBI:23378"/>
    </cofactor>
</comment>